<accession>A0AAV6RYH4</accession>
<evidence type="ECO:0000313" key="1">
    <source>
        <dbReference type="EMBL" id="KAG7510174.1"/>
    </source>
</evidence>
<sequence length="53" mass="6098">MTGQRLGRERPPLSLSLALLEEKRLHIDDRMPSAPPDWRVLEMQDKSRLTAAD</sequence>
<organism evidence="1 2">
    <name type="scientific">Solea senegalensis</name>
    <name type="common">Senegalese sole</name>
    <dbReference type="NCBI Taxonomy" id="28829"/>
    <lineage>
        <taxon>Eukaryota</taxon>
        <taxon>Metazoa</taxon>
        <taxon>Chordata</taxon>
        <taxon>Craniata</taxon>
        <taxon>Vertebrata</taxon>
        <taxon>Euteleostomi</taxon>
        <taxon>Actinopterygii</taxon>
        <taxon>Neopterygii</taxon>
        <taxon>Teleostei</taxon>
        <taxon>Neoteleostei</taxon>
        <taxon>Acanthomorphata</taxon>
        <taxon>Carangaria</taxon>
        <taxon>Pleuronectiformes</taxon>
        <taxon>Pleuronectoidei</taxon>
        <taxon>Soleidae</taxon>
        <taxon>Solea</taxon>
    </lineage>
</organism>
<dbReference type="AlphaFoldDB" id="A0AAV6RYH4"/>
<keyword evidence="2" id="KW-1185">Reference proteome</keyword>
<proteinExistence type="predicted"/>
<reference evidence="1 2" key="1">
    <citation type="journal article" date="2021" name="Sci. Rep.">
        <title>Chromosome anchoring in Senegalese sole (Solea senegalensis) reveals sex-associated markers and genome rearrangements in flatfish.</title>
        <authorList>
            <person name="Guerrero-Cozar I."/>
            <person name="Gomez-Garrido J."/>
            <person name="Berbel C."/>
            <person name="Martinez-Blanch J.F."/>
            <person name="Alioto T."/>
            <person name="Claros M.G."/>
            <person name="Gagnaire P.A."/>
            <person name="Manchado M."/>
        </authorList>
    </citation>
    <scope>NUCLEOTIDE SEQUENCE [LARGE SCALE GENOMIC DNA]</scope>
    <source>
        <strain evidence="1">Sse05_10M</strain>
    </source>
</reference>
<dbReference type="EMBL" id="JAGKHQ010000008">
    <property type="protein sequence ID" value="KAG7510174.1"/>
    <property type="molecule type" value="Genomic_DNA"/>
</dbReference>
<protein>
    <submittedName>
        <fullName evidence="1">Uncharacterized protein</fullName>
    </submittedName>
</protein>
<name>A0AAV6RYH4_SOLSE</name>
<gene>
    <name evidence="1" type="ORF">JOB18_015447</name>
</gene>
<dbReference type="Proteomes" id="UP000693946">
    <property type="component" value="Linkage Group LG16"/>
</dbReference>
<evidence type="ECO:0000313" key="2">
    <source>
        <dbReference type="Proteomes" id="UP000693946"/>
    </source>
</evidence>
<comment type="caution">
    <text evidence="1">The sequence shown here is derived from an EMBL/GenBank/DDBJ whole genome shotgun (WGS) entry which is preliminary data.</text>
</comment>